<accession>A0A8J3R7A7</accession>
<keyword evidence="3" id="KW-1185">Reference proteome</keyword>
<dbReference type="EMBL" id="BONZ01000124">
    <property type="protein sequence ID" value="GIH21336.1"/>
    <property type="molecule type" value="Genomic_DNA"/>
</dbReference>
<gene>
    <name evidence="2" type="ORF">Raf01_95080</name>
</gene>
<comment type="caution">
    <text evidence="2">The sequence shown here is derived from an EMBL/GenBank/DDBJ whole genome shotgun (WGS) entry which is preliminary data.</text>
</comment>
<evidence type="ECO:0000256" key="1">
    <source>
        <dbReference type="SAM" id="MobiDB-lite"/>
    </source>
</evidence>
<proteinExistence type="predicted"/>
<evidence type="ECO:0008006" key="4">
    <source>
        <dbReference type="Google" id="ProtNLM"/>
    </source>
</evidence>
<reference evidence="2" key="1">
    <citation type="submission" date="2021-01" db="EMBL/GenBank/DDBJ databases">
        <title>Whole genome shotgun sequence of Rugosimonospora africana NBRC 104875.</title>
        <authorList>
            <person name="Komaki H."/>
            <person name="Tamura T."/>
        </authorList>
    </citation>
    <scope>NUCLEOTIDE SEQUENCE</scope>
    <source>
        <strain evidence="2">NBRC 104875</strain>
    </source>
</reference>
<feature type="region of interest" description="Disordered" evidence="1">
    <location>
        <begin position="240"/>
        <end position="286"/>
    </location>
</feature>
<dbReference type="AlphaFoldDB" id="A0A8J3R7A7"/>
<dbReference type="Proteomes" id="UP000642748">
    <property type="component" value="Unassembled WGS sequence"/>
</dbReference>
<protein>
    <recommendedName>
        <fullName evidence="4">AbiEi antitoxin C-terminal domain-containing protein</fullName>
    </recommendedName>
</protein>
<evidence type="ECO:0000313" key="2">
    <source>
        <dbReference type="EMBL" id="GIH21336.1"/>
    </source>
</evidence>
<dbReference type="RefSeq" id="WP_203924720.1">
    <property type="nucleotide sequence ID" value="NZ_BONZ01000124.1"/>
</dbReference>
<evidence type="ECO:0000313" key="3">
    <source>
        <dbReference type="Proteomes" id="UP000642748"/>
    </source>
</evidence>
<sequence>MTAEQAFRAISSVAGRQRGLVTAAQLDRLGVDPADREELIRRGGLTELDWGVFEIYNSPTEPRYAFPYAAWLALRPATYVWERAGAGGDLTADAVISHESAARAWGLGAPSPGRATFIAPEPLTAPRGIRVVAGTPRPDEVTVHQGLPVTIAHRTILDLVQDHTDHLELRGIISDAVRLDLVDLGELHSDLSPLADRFHFPATGPEFAGWFLPHLDDAALSPRNKRALTALLAPAAGMAGDTGGAAGSATSRADATPTTGATGEAGGTGTGENAAGDGRHRLGSAG</sequence>
<feature type="compositionally biased region" description="Low complexity" evidence="1">
    <location>
        <begin position="247"/>
        <end position="262"/>
    </location>
</feature>
<name>A0A8J3R7A7_9ACTN</name>
<organism evidence="2 3">
    <name type="scientific">Rugosimonospora africana</name>
    <dbReference type="NCBI Taxonomy" id="556532"/>
    <lineage>
        <taxon>Bacteria</taxon>
        <taxon>Bacillati</taxon>
        <taxon>Actinomycetota</taxon>
        <taxon>Actinomycetes</taxon>
        <taxon>Micromonosporales</taxon>
        <taxon>Micromonosporaceae</taxon>
        <taxon>Rugosimonospora</taxon>
    </lineage>
</organism>